<dbReference type="InParanoid" id="A0A0V0R2I4"/>
<reference evidence="2 3" key="1">
    <citation type="journal article" date="2015" name="Sci. Rep.">
        <title>Genome of the facultative scuticociliatosis pathogen Pseudocohnilembus persalinus provides insight into its virulence through horizontal gene transfer.</title>
        <authorList>
            <person name="Xiong J."/>
            <person name="Wang G."/>
            <person name="Cheng J."/>
            <person name="Tian M."/>
            <person name="Pan X."/>
            <person name="Warren A."/>
            <person name="Jiang C."/>
            <person name="Yuan D."/>
            <person name="Miao W."/>
        </authorList>
    </citation>
    <scope>NUCLEOTIDE SEQUENCE [LARGE SCALE GENOMIC DNA]</scope>
    <source>
        <strain evidence="2">36N120E</strain>
    </source>
</reference>
<protein>
    <submittedName>
        <fullName evidence="2">Uncharacterized protein</fullName>
    </submittedName>
</protein>
<comment type="caution">
    <text evidence="2">The sequence shown here is derived from an EMBL/GenBank/DDBJ whole genome shotgun (WGS) entry which is preliminary data.</text>
</comment>
<sequence>MKISKFSDKKTQISFSKQTFDKSNNQSFISGDFENQDLNDSIFSASYFAGEKKFIEQKEIIQNPSLQINSEDMLKISQPNIDNRSKFTKSQHFQSQNNKNISKQSPTQLDQQNNNFSHKFIKTKTQSFHNQNLHEQSKQLGKQQKSSLHVKNDNLSSIFTAPKRILQQYKGQLYKKTEVMKIKKEYDENYEPKCLTTNKQKEDQFDKKEFKFGKKQLLQKKKENLPTPQLQVINYTQTPNNATLKKIQYDERDFIGFLMDLETVEIIDKYPELRESCQEDLEFQQLTHNQSMSIQTVNQNNKIYDIYLGNEIDQLQEQDEYKDSNEWNSFSD</sequence>
<evidence type="ECO:0000256" key="1">
    <source>
        <dbReference type="SAM" id="MobiDB-lite"/>
    </source>
</evidence>
<keyword evidence="3" id="KW-1185">Reference proteome</keyword>
<evidence type="ECO:0000313" key="3">
    <source>
        <dbReference type="Proteomes" id="UP000054937"/>
    </source>
</evidence>
<organism evidence="2 3">
    <name type="scientific">Pseudocohnilembus persalinus</name>
    <name type="common">Ciliate</name>
    <dbReference type="NCBI Taxonomy" id="266149"/>
    <lineage>
        <taxon>Eukaryota</taxon>
        <taxon>Sar</taxon>
        <taxon>Alveolata</taxon>
        <taxon>Ciliophora</taxon>
        <taxon>Intramacronucleata</taxon>
        <taxon>Oligohymenophorea</taxon>
        <taxon>Scuticociliatia</taxon>
        <taxon>Philasterida</taxon>
        <taxon>Pseudocohnilembidae</taxon>
        <taxon>Pseudocohnilembus</taxon>
    </lineage>
</organism>
<evidence type="ECO:0000313" key="2">
    <source>
        <dbReference type="EMBL" id="KRX08480.1"/>
    </source>
</evidence>
<gene>
    <name evidence="2" type="ORF">PPERSA_12961</name>
</gene>
<proteinExistence type="predicted"/>
<dbReference type="AlphaFoldDB" id="A0A0V0R2I4"/>
<name>A0A0V0R2I4_PSEPJ</name>
<accession>A0A0V0R2I4</accession>
<dbReference type="Proteomes" id="UP000054937">
    <property type="component" value="Unassembled WGS sequence"/>
</dbReference>
<dbReference type="EMBL" id="LDAU01000063">
    <property type="protein sequence ID" value="KRX08480.1"/>
    <property type="molecule type" value="Genomic_DNA"/>
</dbReference>
<feature type="region of interest" description="Disordered" evidence="1">
    <location>
        <begin position="87"/>
        <end position="111"/>
    </location>
</feature>